<name>A0A0F9LJP8_9ZZZZ</name>
<organism evidence="1">
    <name type="scientific">marine sediment metagenome</name>
    <dbReference type="NCBI Taxonomy" id="412755"/>
    <lineage>
        <taxon>unclassified sequences</taxon>
        <taxon>metagenomes</taxon>
        <taxon>ecological metagenomes</taxon>
    </lineage>
</organism>
<sequence>MAARPDLLHSLDALTEYVFPKVRAEFGTRDSGSLREAVVDAAFGWNPFRFKRRLAEACAEAILSLIGEE</sequence>
<accession>A0A0F9LJP8</accession>
<proteinExistence type="predicted"/>
<reference evidence="1" key="1">
    <citation type="journal article" date="2015" name="Nature">
        <title>Complex archaea that bridge the gap between prokaryotes and eukaryotes.</title>
        <authorList>
            <person name="Spang A."/>
            <person name="Saw J.H."/>
            <person name="Jorgensen S.L."/>
            <person name="Zaremba-Niedzwiedzka K."/>
            <person name="Martijn J."/>
            <person name="Lind A.E."/>
            <person name="van Eijk R."/>
            <person name="Schleper C."/>
            <person name="Guy L."/>
            <person name="Ettema T.J."/>
        </authorList>
    </citation>
    <scope>NUCLEOTIDE SEQUENCE</scope>
</reference>
<dbReference type="EMBL" id="LAZR01012284">
    <property type="protein sequence ID" value="KKM27645.1"/>
    <property type="molecule type" value="Genomic_DNA"/>
</dbReference>
<evidence type="ECO:0000313" key="1">
    <source>
        <dbReference type="EMBL" id="KKM27645.1"/>
    </source>
</evidence>
<dbReference type="AlphaFoldDB" id="A0A0F9LJP8"/>
<protein>
    <submittedName>
        <fullName evidence="1">Uncharacterized protein</fullName>
    </submittedName>
</protein>
<comment type="caution">
    <text evidence="1">The sequence shown here is derived from an EMBL/GenBank/DDBJ whole genome shotgun (WGS) entry which is preliminary data.</text>
</comment>
<gene>
    <name evidence="1" type="ORF">LCGC14_1572710</name>
</gene>